<keyword evidence="3" id="KW-0067">ATP-binding</keyword>
<dbReference type="OrthoDB" id="9809379at2"/>
<dbReference type="InterPro" id="IPR003593">
    <property type="entry name" value="AAA+_ATPase"/>
</dbReference>
<evidence type="ECO:0000313" key="5">
    <source>
        <dbReference type="EMBL" id="SDB43338.1"/>
    </source>
</evidence>
<evidence type="ECO:0000256" key="1">
    <source>
        <dbReference type="ARBA" id="ARBA00006914"/>
    </source>
</evidence>
<dbReference type="Proteomes" id="UP000198771">
    <property type="component" value="Unassembled WGS sequence"/>
</dbReference>
<dbReference type="SUPFAM" id="SSF52540">
    <property type="entry name" value="P-loop containing nucleoside triphosphate hydrolases"/>
    <property type="match status" value="2"/>
</dbReference>
<dbReference type="InterPro" id="IPR050221">
    <property type="entry name" value="26S_Proteasome_ATPase"/>
</dbReference>
<dbReference type="InterPro" id="IPR027417">
    <property type="entry name" value="P-loop_NTPase"/>
</dbReference>
<gene>
    <name evidence="5" type="ORF">SAMN05660653_02093</name>
</gene>
<sequence>MPRRARKRTVISPEFLMDSDDRFARQKAAEYLLRTVTGMKKLEAASLELVFWIVGGKGMSVLLEHVTAGMPAGNKRIVDDSWLGVPDTVETSDDIDALQEVLPKLNQRAAARVRSAARDMLAKLLAVEEYDQCPLRQNMAAIQQTFRLSDLETDLVMFAFLLRVCKPFNAYYEDHLECETYSGRRHLAFALNVNSWELREALSGQLGKLGIVTMDGYSLDLDDDVLKTLQQGRADQLYVNYFRKTETSDLPLNYHLLPSETVRHVLGLLAAKGESSTHILLYGPPGTGKTSFARALAGKLNCPAYEIVHQEDNSAQGLRKAIQACLNVTNSGDGSLMIVDESEGLLEAGRSFFDRGEVRDKGWLNQLLETPGVRAIWITNEVDCIDDSTKRRFAFSLCFTKFNRSKRMILWKFVLRHHEAGNLLTVGQIKALADTYDLNAGILATAVQKAKELHGEQNQEKFHAALRRSLDAYQLLAENGVPRTRTNELQRDYSLEGLNYNSNGPDFLGRMNLLTKAAAKSPSAGISALFYGPPGTGKSEMAKYLGWKLNRKLVVKSASDLLDPYVGMSERRIALAFQEATEEQGILVIDEVDTFLSSRGNAQRSWEVSMVNEFLTQMEHYKGILVCTTNNFSWLDRAALRRFLFKVEFDYLLPSGNIVFYHKLLGHLVAELLTDSQTEQIRTIARLTPGDFRVVRDQTLILPESELNHAMLIESLECEAQARQAHGDSRKVGFC</sequence>
<proteinExistence type="inferred from homology"/>
<keyword evidence="6" id="KW-1185">Reference proteome</keyword>
<evidence type="ECO:0000256" key="2">
    <source>
        <dbReference type="ARBA" id="ARBA00022741"/>
    </source>
</evidence>
<dbReference type="GO" id="GO:0005524">
    <property type="term" value="F:ATP binding"/>
    <property type="evidence" value="ECO:0007669"/>
    <property type="project" value="UniProtKB-KW"/>
</dbReference>
<dbReference type="CDD" id="cd19481">
    <property type="entry name" value="RecA-like_protease"/>
    <property type="match status" value="1"/>
</dbReference>
<name>A0A1G6DDY5_9BACT</name>
<dbReference type="SMART" id="SM00382">
    <property type="entry name" value="AAA"/>
    <property type="match status" value="2"/>
</dbReference>
<feature type="domain" description="AAA+ ATPase" evidence="4">
    <location>
        <begin position="524"/>
        <end position="655"/>
    </location>
</feature>
<dbReference type="AlphaFoldDB" id="A0A1G6DDY5"/>
<comment type="similarity">
    <text evidence="1">Belongs to the AAA ATPase family.</text>
</comment>
<evidence type="ECO:0000313" key="6">
    <source>
        <dbReference type="Proteomes" id="UP000198771"/>
    </source>
</evidence>
<dbReference type="STRING" id="617002.SAMN05660653_02093"/>
<accession>A0A1G6DDY5</accession>
<dbReference type="PANTHER" id="PTHR23073">
    <property type="entry name" value="26S PROTEASOME REGULATORY SUBUNIT"/>
    <property type="match status" value="1"/>
</dbReference>
<feature type="domain" description="AAA+ ATPase" evidence="4">
    <location>
        <begin position="275"/>
        <end position="403"/>
    </location>
</feature>
<reference evidence="5 6" key="1">
    <citation type="submission" date="2016-10" db="EMBL/GenBank/DDBJ databases">
        <authorList>
            <person name="de Groot N.N."/>
        </authorList>
    </citation>
    <scope>NUCLEOTIDE SEQUENCE [LARGE SCALE GENOMIC DNA]</scope>
    <source>
        <strain evidence="5 6">ASO4-2</strain>
    </source>
</reference>
<dbReference type="GO" id="GO:0016887">
    <property type="term" value="F:ATP hydrolysis activity"/>
    <property type="evidence" value="ECO:0007669"/>
    <property type="project" value="InterPro"/>
</dbReference>
<dbReference type="EMBL" id="FMXO01000011">
    <property type="protein sequence ID" value="SDB43338.1"/>
    <property type="molecule type" value="Genomic_DNA"/>
</dbReference>
<keyword evidence="2" id="KW-0547">Nucleotide-binding</keyword>
<evidence type="ECO:0000256" key="3">
    <source>
        <dbReference type="ARBA" id="ARBA00022840"/>
    </source>
</evidence>
<dbReference type="Pfam" id="PF00004">
    <property type="entry name" value="AAA"/>
    <property type="match status" value="2"/>
</dbReference>
<dbReference type="InterPro" id="IPR003959">
    <property type="entry name" value="ATPase_AAA_core"/>
</dbReference>
<protein>
    <submittedName>
        <fullName evidence="5">AAA+-type ATPase, SpoVK/Ycf46/Vps4 family</fullName>
    </submittedName>
</protein>
<organism evidence="5 6">
    <name type="scientific">Desulfonatronum thiosulfatophilum</name>
    <dbReference type="NCBI Taxonomy" id="617002"/>
    <lineage>
        <taxon>Bacteria</taxon>
        <taxon>Pseudomonadati</taxon>
        <taxon>Thermodesulfobacteriota</taxon>
        <taxon>Desulfovibrionia</taxon>
        <taxon>Desulfovibrionales</taxon>
        <taxon>Desulfonatronaceae</taxon>
        <taxon>Desulfonatronum</taxon>
    </lineage>
</organism>
<dbReference type="Gene3D" id="3.40.50.300">
    <property type="entry name" value="P-loop containing nucleotide triphosphate hydrolases"/>
    <property type="match status" value="2"/>
</dbReference>
<dbReference type="RefSeq" id="WP_092121133.1">
    <property type="nucleotide sequence ID" value="NZ_FMXO01000011.1"/>
</dbReference>
<evidence type="ECO:0000259" key="4">
    <source>
        <dbReference type="SMART" id="SM00382"/>
    </source>
</evidence>